<dbReference type="SUPFAM" id="SSF56112">
    <property type="entry name" value="Protein kinase-like (PK-like)"/>
    <property type="match status" value="1"/>
</dbReference>
<organism evidence="3 4">
    <name type="scientific">Paramecium tetraurelia</name>
    <dbReference type="NCBI Taxonomy" id="5888"/>
    <lineage>
        <taxon>Eukaryota</taxon>
        <taxon>Sar</taxon>
        <taxon>Alveolata</taxon>
        <taxon>Ciliophora</taxon>
        <taxon>Intramacronucleata</taxon>
        <taxon>Oligohymenophorea</taxon>
        <taxon>Peniculida</taxon>
        <taxon>Parameciidae</taxon>
        <taxon>Paramecium</taxon>
    </lineage>
</organism>
<dbReference type="AlphaFoldDB" id="A0DDP0"/>
<dbReference type="InterPro" id="IPR011009">
    <property type="entry name" value="Kinase-like_dom_sf"/>
</dbReference>
<evidence type="ECO:0000313" key="4">
    <source>
        <dbReference type="Proteomes" id="UP000000600"/>
    </source>
</evidence>
<dbReference type="eggNOG" id="KOG0192">
    <property type="taxonomic scope" value="Eukaryota"/>
</dbReference>
<reference evidence="3 4" key="1">
    <citation type="journal article" date="2006" name="Nature">
        <title>Global trends of whole-genome duplications revealed by the ciliate Paramecium tetraurelia.</title>
        <authorList>
            <consortium name="Genoscope"/>
            <person name="Aury J.-M."/>
            <person name="Jaillon O."/>
            <person name="Duret L."/>
            <person name="Noel B."/>
            <person name="Jubin C."/>
            <person name="Porcel B.M."/>
            <person name="Segurens B."/>
            <person name="Daubin V."/>
            <person name="Anthouard V."/>
            <person name="Aiach N."/>
            <person name="Arnaiz O."/>
            <person name="Billaut A."/>
            <person name="Beisson J."/>
            <person name="Blanc I."/>
            <person name="Bouhouche K."/>
            <person name="Camara F."/>
            <person name="Duharcourt S."/>
            <person name="Guigo R."/>
            <person name="Gogendeau D."/>
            <person name="Katinka M."/>
            <person name="Keller A.-M."/>
            <person name="Kissmehl R."/>
            <person name="Klotz C."/>
            <person name="Koll F."/>
            <person name="Le Moue A."/>
            <person name="Lepere C."/>
            <person name="Malinsky S."/>
            <person name="Nowacki M."/>
            <person name="Nowak J.K."/>
            <person name="Plattner H."/>
            <person name="Poulain J."/>
            <person name="Ruiz F."/>
            <person name="Serrano V."/>
            <person name="Zagulski M."/>
            <person name="Dessen P."/>
            <person name="Betermier M."/>
            <person name="Weissenbach J."/>
            <person name="Scarpelli C."/>
            <person name="Schachter V."/>
            <person name="Sperling L."/>
            <person name="Meyer E."/>
            <person name="Cohen J."/>
            <person name="Wincker P."/>
        </authorList>
    </citation>
    <scope>NUCLEOTIDE SEQUENCE [LARGE SCALE GENOMIC DNA]</scope>
    <source>
        <strain evidence="3 4">Stock d4-2</strain>
    </source>
</reference>
<dbReference type="PANTHER" id="PTHR24361">
    <property type="entry name" value="MITOGEN-ACTIVATED KINASE KINASE KINASE"/>
    <property type="match status" value="1"/>
</dbReference>
<dbReference type="FunFam" id="1.10.510.10:FF:001792">
    <property type="entry name" value="Uncharacterized protein"/>
    <property type="match status" value="1"/>
</dbReference>
<evidence type="ECO:0000313" key="3">
    <source>
        <dbReference type="EMBL" id="CAK81157.1"/>
    </source>
</evidence>
<feature type="region of interest" description="Disordered" evidence="1">
    <location>
        <begin position="297"/>
        <end position="325"/>
    </location>
</feature>
<dbReference type="Proteomes" id="UP000000600">
    <property type="component" value="Unassembled WGS sequence"/>
</dbReference>
<dbReference type="GeneID" id="5034345"/>
<dbReference type="InParanoid" id="A0DDP0"/>
<dbReference type="GO" id="GO:0005524">
    <property type="term" value="F:ATP binding"/>
    <property type="evidence" value="ECO:0007669"/>
    <property type="project" value="InterPro"/>
</dbReference>
<proteinExistence type="predicted"/>
<dbReference type="InterPro" id="IPR053235">
    <property type="entry name" value="Ser_Thr_kinase"/>
</dbReference>
<dbReference type="Gene3D" id="1.10.510.10">
    <property type="entry name" value="Transferase(Phosphotransferase) domain 1"/>
    <property type="match status" value="1"/>
</dbReference>
<dbReference type="OMA" id="QWHITIT"/>
<evidence type="ECO:0000256" key="1">
    <source>
        <dbReference type="SAM" id="MobiDB-lite"/>
    </source>
</evidence>
<dbReference type="OrthoDB" id="4062651at2759"/>
<feature type="domain" description="Protein kinase" evidence="2">
    <location>
        <begin position="267"/>
        <end position="607"/>
    </location>
</feature>
<name>A0DDP0_PARTE</name>
<dbReference type="InterPro" id="IPR000719">
    <property type="entry name" value="Prot_kinase_dom"/>
</dbReference>
<dbReference type="GO" id="GO:0004672">
    <property type="term" value="F:protein kinase activity"/>
    <property type="evidence" value="ECO:0007669"/>
    <property type="project" value="InterPro"/>
</dbReference>
<protein>
    <recommendedName>
        <fullName evidence="2">Protein kinase domain-containing protein</fullName>
    </recommendedName>
</protein>
<evidence type="ECO:0000259" key="2">
    <source>
        <dbReference type="PROSITE" id="PS50011"/>
    </source>
</evidence>
<dbReference type="Pfam" id="PF00069">
    <property type="entry name" value="Pkinase"/>
    <property type="match status" value="1"/>
</dbReference>
<dbReference type="PROSITE" id="PS50011">
    <property type="entry name" value="PROTEIN_KINASE_DOM"/>
    <property type="match status" value="1"/>
</dbReference>
<gene>
    <name evidence="3" type="ORF">GSPATT00015998001</name>
</gene>
<dbReference type="EMBL" id="CT868396">
    <property type="protein sequence ID" value="CAK81157.1"/>
    <property type="molecule type" value="Genomic_DNA"/>
</dbReference>
<dbReference type="KEGG" id="ptm:GSPATT00015998001"/>
<accession>A0DDP0</accession>
<keyword evidence="4" id="KW-1185">Reference proteome</keyword>
<sequence length="611" mass="72813">MIQEEELENEFTLLDLDDLEETDFDKFASKDSKVENHFMDLQFRNYDITQNKQTQQWHITITLEQQSIEFLYQVFKQIYSILRIDCKSYIAKSDGQLIQVYEKYIQRLLTRYFCRINHSLRFGCFCFENETGQIFLKLNSIVIQEHWVDLLCSDESNKSLSNLLSVLESTSHSAIGYHIYRLMHQINKLSKKVFPFLEQKLRDQYRKVHPSFDIYLQKINVIIEDKCTRDMSEEEFQQFEQHFRYPKQLNTQYKILNKIEFSKFEQVEKCEIISDGELSIIQKGKLAFSLVQKQSQRHPEGTENVMSKETQVQVRQKNSMNNQDQNTFQTYIKKTVVIKRNKKQKSQDQAPGRTQEQPNQIAYEKKIIEVLSQELFDQNKKLIHNGYCPFISQYYMTDQGNVFQEDLFMDFYQHFALNNFREKFQATQSLNTRLYVLFQIAHALRYLFQYGVIHQNLTPQNVLITKNYNVKLKGFGRSIYKQGDQVILYSDERGTLPFASPESLSAERKNSIGHKSDIFSFGMLMYEFLFEKYPIDFKQSDLSGLKDRYFNKSYEIRSNVDLIKSQGPKHLMKYLRNLAVKCLHPDPNQRPKIEWIIICIREGLNYLEKMY</sequence>
<feature type="compositionally biased region" description="Polar residues" evidence="1">
    <location>
        <begin position="304"/>
        <end position="325"/>
    </location>
</feature>
<dbReference type="HOGENOM" id="CLU_472136_0_0_1"/>
<dbReference type="RefSeq" id="XP_001448554.1">
    <property type="nucleotide sequence ID" value="XM_001448517.1"/>
</dbReference>